<feature type="compositionally biased region" description="Polar residues" evidence="1">
    <location>
        <begin position="83"/>
        <end position="92"/>
    </location>
</feature>
<proteinExistence type="predicted"/>
<dbReference type="OrthoDB" id="2590867at2759"/>
<feature type="compositionally biased region" description="Basic and acidic residues" evidence="1">
    <location>
        <begin position="50"/>
        <end position="62"/>
    </location>
</feature>
<feature type="compositionally biased region" description="Basic and acidic residues" evidence="1">
    <location>
        <begin position="156"/>
        <end position="169"/>
    </location>
</feature>
<feature type="compositionally biased region" description="Polar residues" evidence="1">
    <location>
        <begin position="11"/>
        <end position="37"/>
    </location>
</feature>
<keyword evidence="3" id="KW-1185">Reference proteome</keyword>
<feature type="compositionally biased region" description="Low complexity" evidence="1">
    <location>
        <begin position="170"/>
        <end position="192"/>
    </location>
</feature>
<evidence type="ECO:0000313" key="2">
    <source>
        <dbReference type="EMBL" id="ERF68487.1"/>
    </source>
</evidence>
<accession>U1FUK2</accession>
<dbReference type="AlphaFoldDB" id="U1FUK2"/>
<feature type="compositionally biased region" description="Low complexity" evidence="1">
    <location>
        <begin position="225"/>
        <end position="244"/>
    </location>
</feature>
<gene>
    <name evidence="2" type="ORF">EPUS_05626</name>
</gene>
<reference evidence="3" key="1">
    <citation type="journal article" date="2014" name="BMC Genomics">
        <title>Genome characteristics reveal the impact of lichenization on lichen-forming fungus Endocarpon pusillum Hedwig (Verrucariales, Ascomycota).</title>
        <authorList>
            <person name="Wang Y.-Y."/>
            <person name="Liu B."/>
            <person name="Zhang X.-Y."/>
            <person name="Zhou Q.-M."/>
            <person name="Zhang T."/>
            <person name="Li H."/>
            <person name="Yu Y.-F."/>
            <person name="Zhang X.-L."/>
            <person name="Hao X.-Y."/>
            <person name="Wang M."/>
            <person name="Wang L."/>
            <person name="Wei J.-C."/>
        </authorList>
    </citation>
    <scope>NUCLEOTIDE SEQUENCE [LARGE SCALE GENOMIC DNA]</scope>
    <source>
        <strain evidence="3">Z07020 / HMAS-L-300199</strain>
    </source>
</reference>
<name>U1FUK2_ENDPU</name>
<evidence type="ECO:0000313" key="3">
    <source>
        <dbReference type="Proteomes" id="UP000019373"/>
    </source>
</evidence>
<sequence length="416" mass="42908">MFSRKPHHETNANNGDNSTNYNDASASYGTGSGNTDSGRGPHKSSLLNKLDPRVDTTTRHQPSDTGRNGGGALGTSARHDNTGYGTSSNGHGDTTDYGSGIAGRSAGSTNVGPHDSSLANKTTQHNSGYSNPSPNTGYGAANFASGPHSSNFANKVDPRVDSDNFRGNHGDTTGNYSSSSGYYGSNTTSAGYGNTGSTTTRPHSSNLANKLDPRVGSDNFRGDYGSSTGTYTNANTANTYGNSYGETANNGPHKSHLMNKLDPRTDSDMDGSRNTSMGQDTNQSIGNPNTKIMPQEISSHAHATGGPAGALEGNISNATASAKVSGGMVPEGSADASGPLSADAGTTSSNQGGLKGAIRNLAGVGGNLDASIDNNNHHDRSGMGHQQVIMAMDMLLVQYLGVKDDERNRRKWLAAP</sequence>
<feature type="compositionally biased region" description="Polar residues" evidence="1">
    <location>
        <begin position="106"/>
        <end position="136"/>
    </location>
</feature>
<organism evidence="2 3">
    <name type="scientific">Endocarpon pusillum (strain Z07020 / HMAS-L-300199)</name>
    <name type="common">Lichen-forming fungus</name>
    <dbReference type="NCBI Taxonomy" id="1263415"/>
    <lineage>
        <taxon>Eukaryota</taxon>
        <taxon>Fungi</taxon>
        <taxon>Dikarya</taxon>
        <taxon>Ascomycota</taxon>
        <taxon>Pezizomycotina</taxon>
        <taxon>Eurotiomycetes</taxon>
        <taxon>Chaetothyriomycetidae</taxon>
        <taxon>Verrucariales</taxon>
        <taxon>Verrucariaceae</taxon>
        <taxon>Endocarpon</taxon>
    </lineage>
</organism>
<dbReference type="PANTHER" id="PTHR39606:SF1">
    <property type="entry name" value="CELL SURFACE PROTEIN"/>
    <property type="match status" value="1"/>
</dbReference>
<protein>
    <submittedName>
        <fullName evidence="2">Uncharacterized protein</fullName>
    </submittedName>
</protein>
<dbReference type="HOGENOM" id="CLU_660623_0_0_1"/>
<dbReference type="PANTHER" id="PTHR39606">
    <property type="entry name" value="SURFACE PROTEIN, PUTATIVE-RELATED"/>
    <property type="match status" value="1"/>
</dbReference>
<dbReference type="Proteomes" id="UP000019373">
    <property type="component" value="Unassembled WGS sequence"/>
</dbReference>
<feature type="compositionally biased region" description="Basic and acidic residues" evidence="1">
    <location>
        <begin position="259"/>
        <end position="271"/>
    </location>
</feature>
<feature type="region of interest" description="Disordered" evidence="1">
    <location>
        <begin position="1"/>
        <end position="287"/>
    </location>
</feature>
<feature type="region of interest" description="Disordered" evidence="1">
    <location>
        <begin position="324"/>
        <end position="353"/>
    </location>
</feature>
<dbReference type="RefSeq" id="XP_007805838.1">
    <property type="nucleotide sequence ID" value="XM_007807647.1"/>
</dbReference>
<evidence type="ECO:0000256" key="1">
    <source>
        <dbReference type="SAM" id="MobiDB-lite"/>
    </source>
</evidence>
<feature type="compositionally biased region" description="Polar residues" evidence="1">
    <location>
        <begin position="195"/>
        <end position="208"/>
    </location>
</feature>
<feature type="compositionally biased region" description="Polar residues" evidence="1">
    <location>
        <begin position="272"/>
        <end position="287"/>
    </location>
</feature>
<dbReference type="EMBL" id="KE721517">
    <property type="protein sequence ID" value="ERF68487.1"/>
    <property type="molecule type" value="Genomic_DNA"/>
</dbReference>
<dbReference type="GeneID" id="19240574"/>